<proteinExistence type="predicted"/>
<dbReference type="VEuPathDB" id="VectorBase:ACUA001767"/>
<reference evidence="2" key="2">
    <citation type="submission" date="2020-05" db="UniProtKB">
        <authorList>
            <consortium name="EnsemblMetazoa"/>
        </authorList>
    </citation>
    <scope>IDENTIFICATION</scope>
    <source>
        <strain evidence="2">A-37</strain>
    </source>
</reference>
<feature type="domain" description="USP32 N-terminal" evidence="1">
    <location>
        <begin position="15"/>
        <end position="100"/>
    </location>
</feature>
<organism evidence="2 3">
    <name type="scientific">Anopheles culicifacies</name>
    <dbReference type="NCBI Taxonomy" id="139723"/>
    <lineage>
        <taxon>Eukaryota</taxon>
        <taxon>Metazoa</taxon>
        <taxon>Ecdysozoa</taxon>
        <taxon>Arthropoda</taxon>
        <taxon>Hexapoda</taxon>
        <taxon>Insecta</taxon>
        <taxon>Pterygota</taxon>
        <taxon>Neoptera</taxon>
        <taxon>Endopterygota</taxon>
        <taxon>Diptera</taxon>
        <taxon>Nematocera</taxon>
        <taxon>Culicoidea</taxon>
        <taxon>Culicidae</taxon>
        <taxon>Anophelinae</taxon>
        <taxon>Anopheles</taxon>
        <taxon>culicifacies species complex</taxon>
    </lineage>
</organism>
<dbReference type="Proteomes" id="UP000075883">
    <property type="component" value="Unassembled WGS sequence"/>
</dbReference>
<dbReference type="EnsemblMetazoa" id="ACUA001767-RA">
    <property type="protein sequence ID" value="ACUA001767-PA"/>
    <property type="gene ID" value="ACUA001767"/>
</dbReference>
<dbReference type="STRING" id="139723.A0A182LTS5"/>
<dbReference type="Gene3D" id="1.10.238.10">
    <property type="entry name" value="EF-hand"/>
    <property type="match status" value="1"/>
</dbReference>
<evidence type="ECO:0000259" key="1">
    <source>
        <dbReference type="Pfam" id="PF25265"/>
    </source>
</evidence>
<sequence>MGAKDSKPSCISYEEAVKRVTDSELRRIKDAFKRSAGTSGSVLSKCAFMQDVLGDGVPSVVADWLYTACGGTAKGIAFKELLCGLVLLTKGTQDEKIKYVYMYISLDAVLQ</sequence>
<reference evidence="3" key="1">
    <citation type="submission" date="2013-09" db="EMBL/GenBank/DDBJ databases">
        <title>The Genome Sequence of Anopheles culicifacies species A.</title>
        <authorList>
            <consortium name="The Broad Institute Genomics Platform"/>
            <person name="Neafsey D.E."/>
            <person name="Besansky N."/>
            <person name="Howell P."/>
            <person name="Walton C."/>
            <person name="Young S.K."/>
            <person name="Zeng Q."/>
            <person name="Gargeya S."/>
            <person name="Fitzgerald M."/>
            <person name="Haas B."/>
            <person name="Abouelleil A."/>
            <person name="Allen A.W."/>
            <person name="Alvarado L."/>
            <person name="Arachchi H.M."/>
            <person name="Berlin A.M."/>
            <person name="Chapman S.B."/>
            <person name="Gainer-Dewar J."/>
            <person name="Goldberg J."/>
            <person name="Griggs A."/>
            <person name="Gujja S."/>
            <person name="Hansen M."/>
            <person name="Howarth C."/>
            <person name="Imamovic A."/>
            <person name="Ireland A."/>
            <person name="Larimer J."/>
            <person name="McCowan C."/>
            <person name="Murphy C."/>
            <person name="Pearson M."/>
            <person name="Poon T.W."/>
            <person name="Priest M."/>
            <person name="Roberts A."/>
            <person name="Saif S."/>
            <person name="Shea T."/>
            <person name="Sisk P."/>
            <person name="Sykes S."/>
            <person name="Wortman J."/>
            <person name="Nusbaum C."/>
            <person name="Birren B."/>
        </authorList>
    </citation>
    <scope>NUCLEOTIDE SEQUENCE [LARGE SCALE GENOMIC DNA]</scope>
    <source>
        <strain evidence="3">A-37</strain>
    </source>
</reference>
<evidence type="ECO:0000313" key="2">
    <source>
        <dbReference type="EnsemblMetazoa" id="ACUA001767-PA"/>
    </source>
</evidence>
<protein>
    <recommendedName>
        <fullName evidence="1">USP32 N-terminal domain-containing protein</fullName>
    </recommendedName>
</protein>
<keyword evidence="3" id="KW-1185">Reference proteome</keyword>
<evidence type="ECO:0000313" key="3">
    <source>
        <dbReference type="Proteomes" id="UP000075883"/>
    </source>
</evidence>
<dbReference type="EMBL" id="AXCM01003331">
    <property type="status" value="NOT_ANNOTATED_CDS"/>
    <property type="molecule type" value="Genomic_DNA"/>
</dbReference>
<dbReference type="InterPro" id="IPR057368">
    <property type="entry name" value="USP32_N"/>
</dbReference>
<accession>A0A182LTS5</accession>
<dbReference type="AlphaFoldDB" id="A0A182LTS5"/>
<name>A0A182LTS5_9DIPT</name>
<dbReference type="Pfam" id="PF25265">
    <property type="entry name" value="USP32_N"/>
    <property type="match status" value="1"/>
</dbReference>